<dbReference type="Gene3D" id="3.40.50.720">
    <property type="entry name" value="NAD(P)-binding Rossmann-like Domain"/>
    <property type="match status" value="1"/>
</dbReference>
<dbReference type="FunFam" id="3.90.920.10:FF:000003">
    <property type="entry name" value="DNA primase"/>
    <property type="match status" value="1"/>
</dbReference>
<dbReference type="PRINTS" id="PR00080">
    <property type="entry name" value="SDRFAMILY"/>
</dbReference>
<dbReference type="Gene3D" id="3.90.920.10">
    <property type="entry name" value="DNA primase, PRIM domain"/>
    <property type="match status" value="1"/>
</dbReference>
<evidence type="ECO:0000256" key="3">
    <source>
        <dbReference type="ARBA" id="ARBA00022515"/>
    </source>
</evidence>
<dbReference type="NCBIfam" id="TIGR00335">
    <property type="entry name" value="primase_sml"/>
    <property type="match status" value="1"/>
</dbReference>
<dbReference type="SUPFAM" id="SSF51735">
    <property type="entry name" value="NAD(P)-binding Rossmann-fold domains"/>
    <property type="match status" value="1"/>
</dbReference>
<dbReference type="InterPro" id="IPR036291">
    <property type="entry name" value="NAD(P)-bd_dom_sf"/>
</dbReference>
<dbReference type="InterPro" id="IPR014052">
    <property type="entry name" value="DNA_primase_ssu_euk/arc"/>
</dbReference>
<evidence type="ECO:0000256" key="5">
    <source>
        <dbReference type="ARBA" id="ARBA00022695"/>
    </source>
</evidence>
<comment type="caution">
    <text evidence="12">The sequence shown here is derived from an EMBL/GenBank/DDBJ whole genome shotgun (WGS) entry which is preliminary data.</text>
</comment>
<accession>A0A8H5F2N5</accession>
<dbReference type="AlphaFoldDB" id="A0A8H5F2N5"/>
<keyword evidence="4 11" id="KW-0808">Transferase</keyword>
<evidence type="ECO:0000313" key="12">
    <source>
        <dbReference type="EMBL" id="KAF5321386.1"/>
    </source>
</evidence>
<protein>
    <recommendedName>
        <fullName evidence="11">DNA primase</fullName>
        <ecNumber evidence="11">2.7.7.-</ecNumber>
    </recommendedName>
</protein>
<evidence type="ECO:0000256" key="2">
    <source>
        <dbReference type="ARBA" id="ARBA00022478"/>
    </source>
</evidence>
<dbReference type="PRINTS" id="PR00081">
    <property type="entry name" value="GDHRDH"/>
</dbReference>
<dbReference type="InterPro" id="IPR020904">
    <property type="entry name" value="Sc_DH/Rdtase_CS"/>
</dbReference>
<evidence type="ECO:0000256" key="7">
    <source>
        <dbReference type="ARBA" id="ARBA00022723"/>
    </source>
</evidence>
<dbReference type="Pfam" id="PF00106">
    <property type="entry name" value="adh_short"/>
    <property type="match status" value="1"/>
</dbReference>
<name>A0A8H5F2N5_9AGAR</name>
<evidence type="ECO:0000256" key="10">
    <source>
        <dbReference type="ARBA" id="ARBA00023163"/>
    </source>
</evidence>
<dbReference type="SUPFAM" id="SSF56747">
    <property type="entry name" value="Prim-pol domain"/>
    <property type="match status" value="1"/>
</dbReference>
<keyword evidence="2 11" id="KW-0240">DNA-directed RNA polymerase</keyword>
<keyword evidence="8" id="KW-0862">Zinc</keyword>
<dbReference type="EMBL" id="JAACJJ010000028">
    <property type="protein sequence ID" value="KAF5321386.1"/>
    <property type="molecule type" value="Genomic_DNA"/>
</dbReference>
<dbReference type="CDD" id="cd04860">
    <property type="entry name" value="AE_Prim_S"/>
    <property type="match status" value="1"/>
</dbReference>
<keyword evidence="9" id="KW-0521">NADP</keyword>
<dbReference type="PROSITE" id="PS00061">
    <property type="entry name" value="ADH_SHORT"/>
    <property type="match status" value="1"/>
</dbReference>
<evidence type="ECO:0000256" key="9">
    <source>
        <dbReference type="ARBA" id="ARBA00022857"/>
    </source>
</evidence>
<keyword evidence="13" id="KW-1185">Reference proteome</keyword>
<dbReference type="GO" id="GO:0006269">
    <property type="term" value="P:DNA replication, synthesis of primer"/>
    <property type="evidence" value="ECO:0007669"/>
    <property type="project" value="UniProtKB-KW"/>
</dbReference>
<evidence type="ECO:0000256" key="6">
    <source>
        <dbReference type="ARBA" id="ARBA00022705"/>
    </source>
</evidence>
<keyword evidence="5" id="KW-0548">Nucleotidyltransferase</keyword>
<keyword evidence="3 11" id="KW-0639">Primosome</keyword>
<dbReference type="GO" id="GO:0003899">
    <property type="term" value="F:DNA-directed RNA polymerase activity"/>
    <property type="evidence" value="ECO:0007669"/>
    <property type="project" value="InterPro"/>
</dbReference>
<dbReference type="Pfam" id="PF01896">
    <property type="entry name" value="DNA_primase_S"/>
    <property type="match status" value="1"/>
</dbReference>
<evidence type="ECO:0000256" key="1">
    <source>
        <dbReference type="ARBA" id="ARBA00009762"/>
    </source>
</evidence>
<dbReference type="CDD" id="cd05374">
    <property type="entry name" value="17beta-HSD-like_SDR_c"/>
    <property type="match status" value="1"/>
</dbReference>
<reference evidence="12 13" key="1">
    <citation type="journal article" date="2020" name="ISME J.">
        <title>Uncovering the hidden diversity of litter-decomposition mechanisms in mushroom-forming fungi.</title>
        <authorList>
            <person name="Floudas D."/>
            <person name="Bentzer J."/>
            <person name="Ahren D."/>
            <person name="Johansson T."/>
            <person name="Persson P."/>
            <person name="Tunlid A."/>
        </authorList>
    </citation>
    <scope>NUCLEOTIDE SEQUENCE [LARGE SCALE GENOMIC DNA]</scope>
    <source>
        <strain evidence="12 13">CBS 101986</strain>
    </source>
</reference>
<gene>
    <name evidence="12" type="ORF">D9619_001524</name>
</gene>
<dbReference type="EC" id="2.7.7.-" evidence="11"/>
<evidence type="ECO:0000256" key="4">
    <source>
        <dbReference type="ARBA" id="ARBA00022679"/>
    </source>
</evidence>
<dbReference type="InterPro" id="IPR002755">
    <property type="entry name" value="DNA_primase_S"/>
</dbReference>
<evidence type="ECO:0000256" key="11">
    <source>
        <dbReference type="RuleBase" id="RU003514"/>
    </source>
</evidence>
<dbReference type="InterPro" id="IPR002347">
    <property type="entry name" value="SDR_fam"/>
</dbReference>
<proteinExistence type="inferred from homology"/>
<dbReference type="GO" id="GO:0005658">
    <property type="term" value="C:alpha DNA polymerase:primase complex"/>
    <property type="evidence" value="ECO:0007669"/>
    <property type="project" value="UniProtKB-ARBA"/>
</dbReference>
<dbReference type="OrthoDB" id="19606at2759"/>
<comment type="similarity">
    <text evidence="1 11">Belongs to the eukaryotic-type primase small subunit family.</text>
</comment>
<dbReference type="PANTHER" id="PTHR10536">
    <property type="entry name" value="DNA PRIMASE SMALL SUBUNIT"/>
    <property type="match status" value="1"/>
</dbReference>
<keyword evidence="10" id="KW-0804">Transcription</keyword>
<keyword evidence="6 11" id="KW-0235">DNA replication</keyword>
<dbReference type="Proteomes" id="UP000567179">
    <property type="component" value="Unassembled WGS sequence"/>
</dbReference>
<evidence type="ECO:0000313" key="13">
    <source>
        <dbReference type="Proteomes" id="UP000567179"/>
    </source>
</evidence>
<sequence>MLTGASSGLGKAVVEHALSKGDKVSATCRKPSDLADLASKFPSSQLIVLQLDVTSPTDIVTAFAKTVDAFGRVDVVYNNAGYSAIGEAEGTSEELGRRLYDVNFWGAINVSKEAVKVFREVNKPVGGILIQASSVVGISGLAGVAIYSSSKFALEGWSESLAQELEPSWNIRVKIIEFGTFATRGFKESLVEVPVHPAYDALPADNKIKQLRAWIFNNPQVEGDAEKAAREVYNIGSDDKSIKSLRIPLGLDSIAATEKRLAETKATIEEVSKFTMMDTTDDGPQTSPEVMLAFYRRLYPFKSIYNWLNHEITPSRLFTYREFAFTLAGDVYLRYNSFNTADDLKKQVCQLNPTRFEIGPIYSAPPKDRKTNRSGTFAPLLRELVFDIDMTDYDSIRTCCSGAGICKRCWGFIAAAVHVLDNALREEFGYENLLWVYSGRRGIHLWISDKDAMALTDQQRKALVGWLTVIHGGSESGKKLNVRSRDGKLAPSLQSALDYLKTIFGELILQKQNCFESDEGYEELLKAIPDAKVVDRLQTKWEANPQRSSESKWSDLLRAASSERSLMIALEDIILSYTYPRLDAEVSKHRNHLLKAPFCVHPKTGRVCVPLDVESIDRFDPEGVPTVVQLLQELDAVKHEDAETKEFHSDWEHTSLKPYVDFMDKHASRLLDITRREKRKAGVPSVESRPT</sequence>
<dbReference type="GO" id="GO:0046872">
    <property type="term" value="F:metal ion binding"/>
    <property type="evidence" value="ECO:0007669"/>
    <property type="project" value="UniProtKB-KW"/>
</dbReference>
<evidence type="ECO:0000256" key="8">
    <source>
        <dbReference type="ARBA" id="ARBA00022833"/>
    </source>
</evidence>
<keyword evidence="7" id="KW-0479">Metal-binding</keyword>
<organism evidence="12 13">
    <name type="scientific">Psilocybe cf. subviscida</name>
    <dbReference type="NCBI Taxonomy" id="2480587"/>
    <lineage>
        <taxon>Eukaryota</taxon>
        <taxon>Fungi</taxon>
        <taxon>Dikarya</taxon>
        <taxon>Basidiomycota</taxon>
        <taxon>Agaricomycotina</taxon>
        <taxon>Agaricomycetes</taxon>
        <taxon>Agaricomycetidae</taxon>
        <taxon>Agaricales</taxon>
        <taxon>Agaricineae</taxon>
        <taxon>Strophariaceae</taxon>
        <taxon>Psilocybe</taxon>
    </lineage>
</organism>